<keyword evidence="6" id="KW-0067">ATP-binding</keyword>
<feature type="domain" description="ABC transmembrane type-1" evidence="11">
    <location>
        <begin position="32"/>
        <end position="300"/>
    </location>
</feature>
<dbReference type="SMART" id="SM00382">
    <property type="entry name" value="AAA"/>
    <property type="match status" value="1"/>
</dbReference>
<dbReference type="RefSeq" id="WP_011587295.1">
    <property type="nucleotide sequence ID" value="NC_008259.1"/>
</dbReference>
<dbReference type="Pfam" id="PF00005">
    <property type="entry name" value="ABC_tran"/>
    <property type="match status" value="1"/>
</dbReference>
<dbReference type="InterPro" id="IPR039421">
    <property type="entry name" value="Type_1_exporter"/>
</dbReference>
<dbReference type="PROSITE" id="PS50929">
    <property type="entry name" value="ABC_TM1F"/>
    <property type="match status" value="1"/>
</dbReference>
<keyword evidence="8 9" id="KW-0472">Membrane</keyword>
<feature type="transmembrane region" description="Helical" evidence="9">
    <location>
        <begin position="274"/>
        <end position="295"/>
    </location>
</feature>
<evidence type="ECO:0000259" key="11">
    <source>
        <dbReference type="PROSITE" id="PS50929"/>
    </source>
</evidence>
<keyword evidence="7 9" id="KW-1133">Transmembrane helix</keyword>
<accession>Q0PHX5</accession>
<organism evidence="12">
    <name type="scientific">Enterococcus faecium</name>
    <name type="common">Streptococcus faecium</name>
    <dbReference type="NCBI Taxonomy" id="1352"/>
    <lineage>
        <taxon>Bacteria</taxon>
        <taxon>Bacillati</taxon>
        <taxon>Bacillota</taxon>
        <taxon>Bacilli</taxon>
        <taxon>Lactobacillales</taxon>
        <taxon>Enterococcaceae</taxon>
        <taxon>Enterococcus</taxon>
    </lineage>
</organism>
<protein>
    <submittedName>
        <fullName evidence="12">EntQB</fullName>
    </submittedName>
</protein>
<dbReference type="SUPFAM" id="SSF90123">
    <property type="entry name" value="ABC transporter transmembrane region"/>
    <property type="match status" value="1"/>
</dbReference>
<reference evidence="12" key="1">
    <citation type="journal article" date="2006" name="Appl. Environ. Microbiol.">
        <title>Complete sequence of the enterocin Q-encoding plasmid pCIZ2 from the multiple bacteriocin producer Enterococcus faecium L50 and genetic characterization of enterocin Q production and immunity.</title>
        <authorList>
            <person name="Criado R."/>
            <person name="Diep D.B."/>
            <person name="Aakra A."/>
            <person name="Gutierrez J."/>
            <person name="Nes I.F."/>
            <person name="Hernandez P.E."/>
            <person name="Cintas L.M."/>
        </authorList>
    </citation>
    <scope>NUCLEOTIDE SEQUENCE</scope>
    <source>
        <strain evidence="12">L50</strain>
        <plasmid evidence="12">pCIZ2</plasmid>
    </source>
</reference>
<dbReference type="GO" id="GO:0005886">
    <property type="term" value="C:plasma membrane"/>
    <property type="evidence" value="ECO:0007669"/>
    <property type="project" value="UniProtKB-SubCell"/>
</dbReference>
<evidence type="ECO:0000256" key="9">
    <source>
        <dbReference type="SAM" id="Phobius"/>
    </source>
</evidence>
<feature type="transmembrane region" description="Helical" evidence="9">
    <location>
        <begin position="60"/>
        <end position="79"/>
    </location>
</feature>
<keyword evidence="2" id="KW-0813">Transport</keyword>
<dbReference type="InterPro" id="IPR027417">
    <property type="entry name" value="P-loop_NTPase"/>
</dbReference>
<dbReference type="EMBL" id="DQ832184">
    <property type="protein sequence ID" value="ABG78629.1"/>
    <property type="molecule type" value="Genomic_DNA"/>
</dbReference>
<keyword evidence="3" id="KW-1003">Cell membrane</keyword>
<feature type="transmembrane region" description="Helical" evidence="9">
    <location>
        <begin position="237"/>
        <end position="262"/>
    </location>
</feature>
<dbReference type="Gene3D" id="1.20.1560.10">
    <property type="entry name" value="ABC transporter type 1, transmembrane domain"/>
    <property type="match status" value="1"/>
</dbReference>
<keyword evidence="5" id="KW-0547">Nucleotide-binding</keyword>
<sequence length="572" mass="64667">MIKRLIKYNIINKQTIKIFILPIFLVSYQYSTTTLIPLYFKKIIDYVQINKRLSLNLIIWILFLIILDLTLQIISSYLLRKIGVKIVYNLRVKVSEKILNLKKHILDQYNHADLANILSNDTAAIFLLISNSIPELITSILGIIVIGIVLINLSLQLSICLIITVPLVLLIYSLLGKKLATISLNTQNELGNLNSQSVFITSNNTFIKANSTQYNELNKTKMILKKLKKLGIKQAKINALITPILSIILFLTVLCVVTYGIYLVSIKTLSIGSLIAYLSLVFQIMSPILTLGATYSDIKSIQGAMERIFLLFDKNIENNKNDEIILNPTSITFENVSFWYPNEKNKIILENINFSIKTGETIALVGPSGAGKTTLFYLIEKFYSVPKGNILIDQKNINDVPINILRKNIGYVSQTFPLLSDTIKNNLIYGNKESISNTEILEAIKEVNLYNDLKKFNHGIDTHIGINSENLSEGQKQRLEIAKILLQKSPILLLDEITSSVDALSEEKIVQALNKIKHNKIIFMIAHRLSTVKNADRIIFLEEGKITGVGKHKELYNTHKLYASFVDTQLKN</sequence>
<dbReference type="Pfam" id="PF00664">
    <property type="entry name" value="ABC_membrane"/>
    <property type="match status" value="1"/>
</dbReference>
<dbReference type="FunFam" id="3.40.50.300:FF:000221">
    <property type="entry name" value="Multidrug ABC transporter ATP-binding protein"/>
    <property type="match status" value="1"/>
</dbReference>
<dbReference type="SUPFAM" id="SSF52540">
    <property type="entry name" value="P-loop containing nucleoside triphosphate hydrolases"/>
    <property type="match status" value="1"/>
</dbReference>
<dbReference type="Gene3D" id="3.40.50.300">
    <property type="entry name" value="P-loop containing nucleotide triphosphate hydrolases"/>
    <property type="match status" value="1"/>
</dbReference>
<evidence type="ECO:0000256" key="4">
    <source>
        <dbReference type="ARBA" id="ARBA00022692"/>
    </source>
</evidence>
<dbReference type="InterPro" id="IPR011527">
    <property type="entry name" value="ABC1_TM_dom"/>
</dbReference>
<dbReference type="PANTHER" id="PTHR43394:SF1">
    <property type="entry name" value="ATP-BINDING CASSETTE SUB-FAMILY B MEMBER 10, MITOCHONDRIAL"/>
    <property type="match status" value="1"/>
</dbReference>
<evidence type="ECO:0000256" key="7">
    <source>
        <dbReference type="ARBA" id="ARBA00022989"/>
    </source>
</evidence>
<evidence type="ECO:0000256" key="8">
    <source>
        <dbReference type="ARBA" id="ARBA00023136"/>
    </source>
</evidence>
<dbReference type="PANTHER" id="PTHR43394">
    <property type="entry name" value="ATP-DEPENDENT PERMEASE MDL1, MITOCHONDRIAL"/>
    <property type="match status" value="1"/>
</dbReference>
<feature type="transmembrane region" description="Helical" evidence="9">
    <location>
        <begin position="124"/>
        <end position="149"/>
    </location>
</feature>
<geneLocation type="plasmid" evidence="12">
    <name>pCIZ2</name>
</geneLocation>
<evidence type="ECO:0000256" key="1">
    <source>
        <dbReference type="ARBA" id="ARBA00004651"/>
    </source>
</evidence>
<dbReference type="PROSITE" id="PS50893">
    <property type="entry name" value="ABC_TRANSPORTER_2"/>
    <property type="match status" value="1"/>
</dbReference>
<dbReference type="InterPro" id="IPR003439">
    <property type="entry name" value="ABC_transporter-like_ATP-bd"/>
</dbReference>
<evidence type="ECO:0000313" key="12">
    <source>
        <dbReference type="EMBL" id="ABG78629.1"/>
    </source>
</evidence>
<dbReference type="GO" id="GO:0005524">
    <property type="term" value="F:ATP binding"/>
    <property type="evidence" value="ECO:0007669"/>
    <property type="project" value="UniProtKB-KW"/>
</dbReference>
<keyword evidence="4 9" id="KW-0812">Transmembrane</keyword>
<comment type="subcellular location">
    <subcellularLocation>
        <location evidence="1">Cell membrane</location>
        <topology evidence="1">Multi-pass membrane protein</topology>
    </subcellularLocation>
</comment>
<dbReference type="AlphaFoldDB" id="Q0PHX5"/>
<dbReference type="GO" id="GO:0016887">
    <property type="term" value="F:ATP hydrolysis activity"/>
    <property type="evidence" value="ECO:0007669"/>
    <property type="project" value="InterPro"/>
</dbReference>
<dbReference type="InterPro" id="IPR036640">
    <property type="entry name" value="ABC1_TM_sf"/>
</dbReference>
<evidence type="ECO:0000256" key="2">
    <source>
        <dbReference type="ARBA" id="ARBA00022448"/>
    </source>
</evidence>
<evidence type="ECO:0000256" key="6">
    <source>
        <dbReference type="ARBA" id="ARBA00022840"/>
    </source>
</evidence>
<dbReference type="GO" id="GO:0015421">
    <property type="term" value="F:ABC-type oligopeptide transporter activity"/>
    <property type="evidence" value="ECO:0007669"/>
    <property type="project" value="TreeGrafter"/>
</dbReference>
<evidence type="ECO:0000256" key="3">
    <source>
        <dbReference type="ARBA" id="ARBA00022475"/>
    </source>
</evidence>
<feature type="domain" description="ABC transporter" evidence="10">
    <location>
        <begin position="331"/>
        <end position="568"/>
    </location>
</feature>
<evidence type="ECO:0000256" key="5">
    <source>
        <dbReference type="ARBA" id="ARBA00022741"/>
    </source>
</evidence>
<gene>
    <name evidence="12" type="primary">entqB</name>
</gene>
<dbReference type="InterPro" id="IPR003593">
    <property type="entry name" value="AAA+_ATPase"/>
</dbReference>
<feature type="transmembrane region" description="Helical" evidence="9">
    <location>
        <begin position="155"/>
        <end position="175"/>
    </location>
</feature>
<feature type="transmembrane region" description="Helical" evidence="9">
    <location>
        <begin position="20"/>
        <end position="40"/>
    </location>
</feature>
<name>Q0PHX5_ENTFC</name>
<proteinExistence type="predicted"/>
<keyword evidence="12" id="KW-0614">Plasmid</keyword>
<evidence type="ECO:0000259" key="10">
    <source>
        <dbReference type="PROSITE" id="PS50893"/>
    </source>
</evidence>